<dbReference type="FunFam" id="3.40.50.1000:FF:000011">
    <property type="entry name" value="Calcium-transporting ATPase"/>
    <property type="match status" value="1"/>
</dbReference>
<feature type="transmembrane region" description="Helical" evidence="17">
    <location>
        <begin position="425"/>
        <end position="451"/>
    </location>
</feature>
<dbReference type="SFLD" id="SFLDG00002">
    <property type="entry name" value="C1.7:_P-type_atpase_like"/>
    <property type="match status" value="1"/>
</dbReference>
<keyword evidence="15 17" id="KW-0472">Membrane</keyword>
<dbReference type="EC" id="7.2.2.10" evidence="17"/>
<dbReference type="Gene3D" id="3.40.50.1000">
    <property type="entry name" value="HAD superfamily/HAD-like"/>
    <property type="match status" value="1"/>
</dbReference>
<keyword evidence="12" id="KW-1278">Translocase</keyword>
<dbReference type="PRINTS" id="PR00121">
    <property type="entry name" value="NAKATPASE"/>
</dbReference>
<feature type="transmembrane region" description="Helical" evidence="17">
    <location>
        <begin position="184"/>
        <end position="209"/>
    </location>
</feature>
<evidence type="ECO:0000256" key="1">
    <source>
        <dbReference type="ARBA" id="ARBA00004127"/>
    </source>
</evidence>
<dbReference type="Proteomes" id="UP001346149">
    <property type="component" value="Unassembled WGS sequence"/>
</dbReference>
<dbReference type="GO" id="GO:0046872">
    <property type="term" value="F:metal ion binding"/>
    <property type="evidence" value="ECO:0007669"/>
    <property type="project" value="UniProtKB-KW"/>
</dbReference>
<evidence type="ECO:0000256" key="2">
    <source>
        <dbReference type="ARBA" id="ARBA00006124"/>
    </source>
</evidence>
<organism evidence="20 21">
    <name type="scientific">Trapa natans</name>
    <name type="common">Water chestnut</name>
    <dbReference type="NCBI Taxonomy" id="22666"/>
    <lineage>
        <taxon>Eukaryota</taxon>
        <taxon>Viridiplantae</taxon>
        <taxon>Streptophyta</taxon>
        <taxon>Embryophyta</taxon>
        <taxon>Tracheophyta</taxon>
        <taxon>Spermatophyta</taxon>
        <taxon>Magnoliopsida</taxon>
        <taxon>eudicotyledons</taxon>
        <taxon>Gunneridae</taxon>
        <taxon>Pentapetalae</taxon>
        <taxon>rosids</taxon>
        <taxon>malvids</taxon>
        <taxon>Myrtales</taxon>
        <taxon>Lythraceae</taxon>
        <taxon>Trapa</taxon>
    </lineage>
</organism>
<dbReference type="SFLD" id="SFLDS00003">
    <property type="entry name" value="Haloacid_Dehalogenase"/>
    <property type="match status" value="1"/>
</dbReference>
<dbReference type="GO" id="GO:0016887">
    <property type="term" value="F:ATP hydrolysis activity"/>
    <property type="evidence" value="ECO:0007669"/>
    <property type="project" value="InterPro"/>
</dbReference>
<evidence type="ECO:0000256" key="18">
    <source>
        <dbReference type="SAM" id="MobiDB-lite"/>
    </source>
</evidence>
<evidence type="ECO:0000256" key="16">
    <source>
        <dbReference type="ARBA" id="ARBA00048694"/>
    </source>
</evidence>
<dbReference type="InterPro" id="IPR036412">
    <property type="entry name" value="HAD-like_sf"/>
</dbReference>
<dbReference type="InterPro" id="IPR024750">
    <property type="entry name" value="Ca_ATPase_N_dom"/>
</dbReference>
<dbReference type="InterPro" id="IPR001757">
    <property type="entry name" value="P_typ_ATPase"/>
</dbReference>
<feature type="domain" description="Cation-transporting P-type ATPase N-terminal" evidence="19">
    <location>
        <begin position="135"/>
        <end position="209"/>
    </location>
</feature>
<feature type="region of interest" description="Disordered" evidence="18">
    <location>
        <begin position="1"/>
        <end position="25"/>
    </location>
</feature>
<evidence type="ECO:0000256" key="4">
    <source>
        <dbReference type="ARBA" id="ARBA00022568"/>
    </source>
</evidence>
<dbReference type="Gene3D" id="1.20.5.170">
    <property type="match status" value="1"/>
</dbReference>
<dbReference type="FunFam" id="1.20.5.170:FF:000029">
    <property type="entry name" value="Calcium-transporting ATPase"/>
    <property type="match status" value="1"/>
</dbReference>
<evidence type="ECO:0000256" key="11">
    <source>
        <dbReference type="ARBA" id="ARBA00022860"/>
    </source>
</evidence>
<feature type="transmembrane region" description="Helical" evidence="17">
    <location>
        <begin position="919"/>
        <end position="938"/>
    </location>
</feature>
<sequence>MEDNNLKGSPYHRHRDPEAGGSPSIDVYDVSSNPFDIASTKNAPIDRLKRWRQAALVLNASRRFRYTLDLKKEEDKQHTLRKIRAHAQAIRAAYLFQRAGGQRETTPPILRGDFGISQDQLAEITKDDTSAALEEYGGVKGLSELLKTNLDKGIHGDGADLLERRNIFGPNTYPRKKGRTFWMFLWEAWQDLTLIILIIAAVASLVLGIKTEGIKEGWYDGGSIAFAVILVIVVTAISDYRQSLQFQNLNEEKRNIFVEVVRGGRRVEVSIYDIVVGDVVPLNIGDQVPADGVLITGHSLAIDESSMTGESKIVHKDSKGPFLMSGCKVADGSGTMLVTSVGINTEWGLLMASISEDTGEETPLQVRLNGVATFIGIVGLTVAVAVLIVLLIRYFTGHTKNSDGTVQFKAGTTSVSDAVDGAIKIITVAVTIVVVAVPEGLPLAVTLTLAYSMRKMMADKALVRRLSACETMGSATTICSDKTGTLTLNQMTVVETYVGGKKIVPPDSGSHLSSTLVSLLIEGIAQNTNGSVFTPDGGDEVEVSGSPTEKAILHWGVKIGMNFDAVRSESSILHVFPFNSEKKRGGVALRLADAQVHIHWKGAAEIVLASCTQYMDFNGQLVPMDEEKNMFFKEAIEDMAANSLRCVAIAYRTCDSKDVPSDEEHSTKWVLPDDELILLAIVGLKDPCRPGVKDAVQLCQIAGVKVRMVTGDNIKTARAIALECGILGSDADATEPNLIEGKSFRALSDAQREEVAEKISVMGRSSPNDKLLLVQALRKRGHVVAVTGDGTNDAPALHEADIGLAMGIQGTEVAKESSDIIILDDNFSSVVKVVRWGRSVYANIQKFIQFQLTVNVAALVINVVAAVSSGNVPLNAVQLLWVNLIMDTLGALALATEPPTDHLMHRSPVGRREPLITNIMWRNMLVQAAYQVIVLLVLNFRGRIILNLQHDDNAHAEKVKNTLIFNAFVFCQIFNEFNARKPDEFNVFAGITKNRLFMGIVGLTLILQVVIIEFLGKFTSTVKLNWKYWIISLVIAVIRLRIQYRTYFHAYAFLTWHPYANHVILLLVSPLLVGLLHLPESSYQFQKLHSAITSQEHITASKEYSAAVADLHEGRQPPFSTAALATESVRPEDPMDVVGPDVRSQFPILSAFRTPPLISQNPSLGPLRFNSVPGSLTPLLSSPSLLFPPSFPPQLSLPRFIGTTADVPRSAAISIASLFGPQADGGASAAFSHNRLQLLRCPTTGLVAALFPTGENSDQLGFVILDKELQVQVSEDGGIFRFSKRLSHSIVRILVNPVGDDDNLSPGNVGIIGYVMACTTYSVHWFALKSIFEIWKLDLVYLSSKVFRSSAIAGACWCSQLPELSAVLLEDGSLFQFDLEPRLCTNWDKAAVDHPKIGVCRLKVCWNKVNDLGDKSTTKFLGCEFSWHPHILIVSHSHAVYSLDFRSDPCNVSCVAKVETSDNCSTDKKDHFVAMSTSGPDGFHFVLASKRLLILCDVRKPLKPVLQWVHSIDKPCYINVFKLSQLRSCSQDDTYRWATESGFCILLGSFWNCEFNIFCYGPHPSSMNGGCVSKLSESCRSFSAWELPSELLLASWKCHSGSGFLKEEFSKDNIPKWIDWQQKEEIVLGFSILSSSLSPVVDQFGGFTVIRLMSCGKLEAQRYRASWELVRNVEEAEGRTSPILKNKDSYFSFEEGYKFAKRFHYVKLDYLKAFWKGNLSSLLDLALKKSDHSPLEKDSFNPEHHDTLCKMLERCGLTQSMPSSGFDMVLNDVSLPTTIREIEIRRIWSKLPIGLLQLAFSSYSEFLEVRQGVIDFYYDFPVVSESQQLPPFILRKPSHRSNKWSQRVQRGDTDIVGPIVPLPVLSSLHMLHGGLECETTDEVFSMQCDEVMNIIVEVSHPECSPDNPEDHAVSLLDDRDEKWIGSQYPKKQFLLHERGAFKPLHDRLVSKVSSYDHVQGDSQGSSGLEMFDDLCPIMLRFGDTSPTEFTPQKTLAYKVLKKQFVKRQETIIHQQRDYF</sequence>
<dbReference type="InterPro" id="IPR008250">
    <property type="entry name" value="ATPase_P-typ_transduc_dom_A_sf"/>
</dbReference>
<name>A0AAN7LPT0_TRANT</name>
<dbReference type="EMBL" id="JAXQNO010000008">
    <property type="protein sequence ID" value="KAK4792883.1"/>
    <property type="molecule type" value="Genomic_DNA"/>
</dbReference>
<keyword evidence="10" id="KW-0460">Magnesium</keyword>
<keyword evidence="5 17" id="KW-0812">Transmembrane</keyword>
<dbReference type="Pfam" id="PF13246">
    <property type="entry name" value="Cation_ATPase"/>
    <property type="match status" value="1"/>
</dbReference>
<keyword evidence="21" id="KW-1185">Reference proteome</keyword>
<keyword evidence="3 17" id="KW-0813">Transport</keyword>
<dbReference type="NCBIfam" id="TIGR01494">
    <property type="entry name" value="ATPase_P-type"/>
    <property type="match status" value="2"/>
</dbReference>
<dbReference type="FunFam" id="3.40.1110.10:FF:000013">
    <property type="entry name" value="Calcium-transporting ATPase"/>
    <property type="match status" value="1"/>
</dbReference>
<evidence type="ECO:0000256" key="6">
    <source>
        <dbReference type="ARBA" id="ARBA00022723"/>
    </source>
</evidence>
<comment type="similarity">
    <text evidence="2 17">Belongs to the cation transport ATPase (P-type) (TC 3.A.3) family. Type IIB subfamily.</text>
</comment>
<evidence type="ECO:0000256" key="10">
    <source>
        <dbReference type="ARBA" id="ARBA00022842"/>
    </source>
</evidence>
<evidence type="ECO:0000313" key="21">
    <source>
        <dbReference type="Proteomes" id="UP001346149"/>
    </source>
</evidence>
<dbReference type="SUPFAM" id="SSF81665">
    <property type="entry name" value="Calcium ATPase, transmembrane domain M"/>
    <property type="match status" value="1"/>
</dbReference>
<dbReference type="InterPro" id="IPR059000">
    <property type="entry name" value="ATPase_P-type_domA"/>
</dbReference>
<dbReference type="CDD" id="cd02081">
    <property type="entry name" value="P-type_ATPase_Ca_PMCA-like"/>
    <property type="match status" value="1"/>
</dbReference>
<evidence type="ECO:0000256" key="3">
    <source>
        <dbReference type="ARBA" id="ARBA00022448"/>
    </source>
</evidence>
<dbReference type="FunFam" id="1.20.1110.10:FF:000039">
    <property type="entry name" value="Calcium-transporting ATPase"/>
    <property type="match status" value="1"/>
</dbReference>
<dbReference type="Gene3D" id="1.20.1110.10">
    <property type="entry name" value="Calcium-transporting ATPase, transmembrane domain"/>
    <property type="match status" value="1"/>
</dbReference>
<dbReference type="Pfam" id="PF00689">
    <property type="entry name" value="Cation_ATPase_C"/>
    <property type="match status" value="1"/>
</dbReference>
<dbReference type="GO" id="GO:0012505">
    <property type="term" value="C:endomembrane system"/>
    <property type="evidence" value="ECO:0007669"/>
    <property type="project" value="UniProtKB-SubCell"/>
</dbReference>
<dbReference type="InterPro" id="IPR023299">
    <property type="entry name" value="ATPase_P-typ_cyto_dom_N"/>
</dbReference>
<accession>A0AAN7LPT0</accession>
<keyword evidence="9 17" id="KW-0067">ATP-binding</keyword>
<dbReference type="Pfam" id="PF00690">
    <property type="entry name" value="Cation_ATPase_N"/>
    <property type="match status" value="1"/>
</dbReference>
<comment type="caution">
    <text evidence="20">The sequence shown here is derived from an EMBL/GenBank/DDBJ whole genome shotgun (WGS) entry which is preliminary data.</text>
</comment>
<dbReference type="PROSITE" id="PS00154">
    <property type="entry name" value="ATPASE_E1_E2"/>
    <property type="match status" value="1"/>
</dbReference>
<feature type="transmembrane region" description="Helical" evidence="17">
    <location>
        <begin position="1028"/>
        <end position="1047"/>
    </location>
</feature>
<dbReference type="SFLD" id="SFLDF00027">
    <property type="entry name" value="p-type_atpase"/>
    <property type="match status" value="1"/>
</dbReference>
<evidence type="ECO:0000313" key="20">
    <source>
        <dbReference type="EMBL" id="KAK4792883.1"/>
    </source>
</evidence>
<protein>
    <recommendedName>
        <fullName evidence="17">Calcium-transporting ATPase</fullName>
        <ecNumber evidence="17">7.2.2.10</ecNumber>
    </recommendedName>
</protein>
<dbReference type="InterPro" id="IPR023214">
    <property type="entry name" value="HAD_sf"/>
</dbReference>
<keyword evidence="14 17" id="KW-0406">Ion transport</keyword>
<comment type="caution">
    <text evidence="17">Lacks conserved residue(s) required for the propagation of feature annotation.</text>
</comment>
<evidence type="ECO:0000256" key="17">
    <source>
        <dbReference type="RuleBase" id="RU361146"/>
    </source>
</evidence>
<dbReference type="Gene3D" id="3.40.1110.10">
    <property type="entry name" value="Calcium-transporting ATPase, cytoplasmic domain N"/>
    <property type="match status" value="1"/>
</dbReference>
<dbReference type="PANTHER" id="PTHR24093:SF369">
    <property type="entry name" value="CALCIUM-TRANSPORTING ATPASE"/>
    <property type="match status" value="1"/>
</dbReference>
<keyword evidence="6" id="KW-0479">Metal-binding</keyword>
<dbReference type="InterPro" id="IPR006068">
    <property type="entry name" value="ATPase_P-typ_cation-transptr_C"/>
</dbReference>
<evidence type="ECO:0000256" key="12">
    <source>
        <dbReference type="ARBA" id="ARBA00022967"/>
    </source>
</evidence>
<feature type="transmembrane region" description="Helical" evidence="17">
    <location>
        <begin position="221"/>
        <end position="240"/>
    </location>
</feature>
<keyword evidence="7 17" id="KW-0547">Nucleotide-binding</keyword>
<comment type="subcellular location">
    <subcellularLocation>
        <location evidence="1">Endomembrane system</location>
        <topology evidence="1">Multi-pass membrane protein</topology>
    </subcellularLocation>
    <subcellularLocation>
        <location evidence="17">Membrane</location>
        <topology evidence="17">Multi-pass membrane protein</topology>
    </subcellularLocation>
</comment>
<dbReference type="InterPro" id="IPR006408">
    <property type="entry name" value="P-type_ATPase_IIB"/>
</dbReference>
<dbReference type="PRINTS" id="PR00119">
    <property type="entry name" value="CATATPASE"/>
</dbReference>
<feature type="transmembrane region" description="Helical" evidence="17">
    <location>
        <begin position="371"/>
        <end position="395"/>
    </location>
</feature>
<dbReference type="SUPFAM" id="SSF81660">
    <property type="entry name" value="Metal cation-transporting ATPase, ATP-binding domain N"/>
    <property type="match status" value="1"/>
</dbReference>
<dbReference type="FunFam" id="2.70.150.10:FF:000006">
    <property type="entry name" value="Calcium-transporting ATPase"/>
    <property type="match status" value="1"/>
</dbReference>
<dbReference type="SMART" id="SM00831">
    <property type="entry name" value="Cation_ATPase_N"/>
    <property type="match status" value="1"/>
</dbReference>
<dbReference type="GO" id="GO:0005886">
    <property type="term" value="C:plasma membrane"/>
    <property type="evidence" value="ECO:0007669"/>
    <property type="project" value="UniProtKB-ARBA"/>
</dbReference>
<comment type="function">
    <text evidence="17">Catalyzes the hydrolysis of ATP coupled with the transport of calcium.</text>
</comment>
<dbReference type="FunFam" id="1.20.1110.10:FF:000036">
    <property type="entry name" value="Calcium-transporting ATPase"/>
    <property type="match status" value="1"/>
</dbReference>
<dbReference type="Gene3D" id="2.70.150.10">
    <property type="entry name" value="Calcium-transporting ATPase, cytoplasmic transduction domain A"/>
    <property type="match status" value="1"/>
</dbReference>
<evidence type="ECO:0000259" key="19">
    <source>
        <dbReference type="SMART" id="SM00831"/>
    </source>
</evidence>
<keyword evidence="4 17" id="KW-0109">Calcium transport</keyword>
<dbReference type="SUPFAM" id="SSF56784">
    <property type="entry name" value="HAD-like"/>
    <property type="match status" value="1"/>
</dbReference>
<proteinExistence type="inferred from homology"/>
<feature type="transmembrane region" description="Helical" evidence="17">
    <location>
        <begin position="1059"/>
        <end position="1078"/>
    </location>
</feature>
<keyword evidence="11" id="KW-0112">Calmodulin-binding</keyword>
<dbReference type="InterPro" id="IPR018303">
    <property type="entry name" value="ATPase_P-typ_P_site"/>
</dbReference>
<dbReference type="PANTHER" id="PTHR24093">
    <property type="entry name" value="CATION TRANSPORTING ATPASE"/>
    <property type="match status" value="1"/>
</dbReference>
<dbReference type="NCBIfam" id="TIGR01517">
    <property type="entry name" value="ATPase-IIB_Ca"/>
    <property type="match status" value="1"/>
</dbReference>
<dbReference type="GO" id="GO:0005524">
    <property type="term" value="F:ATP binding"/>
    <property type="evidence" value="ECO:0007669"/>
    <property type="project" value="UniProtKB-KW"/>
</dbReference>
<comment type="catalytic activity">
    <reaction evidence="16 17">
        <text>Ca(2+)(in) + ATP + H2O = Ca(2+)(out) + ADP + phosphate + H(+)</text>
        <dbReference type="Rhea" id="RHEA:18105"/>
        <dbReference type="ChEBI" id="CHEBI:15377"/>
        <dbReference type="ChEBI" id="CHEBI:15378"/>
        <dbReference type="ChEBI" id="CHEBI:29108"/>
        <dbReference type="ChEBI" id="CHEBI:30616"/>
        <dbReference type="ChEBI" id="CHEBI:43474"/>
        <dbReference type="ChEBI" id="CHEBI:456216"/>
        <dbReference type="EC" id="7.2.2.10"/>
    </reaction>
</comment>
<dbReference type="GO" id="GO:0005516">
    <property type="term" value="F:calmodulin binding"/>
    <property type="evidence" value="ECO:0007669"/>
    <property type="project" value="UniProtKB-KW"/>
</dbReference>
<evidence type="ECO:0000256" key="13">
    <source>
        <dbReference type="ARBA" id="ARBA00022989"/>
    </source>
</evidence>
<keyword evidence="13 17" id="KW-1133">Transmembrane helix</keyword>
<gene>
    <name evidence="20" type="ORF">SAY86_023318</name>
</gene>
<evidence type="ECO:0000256" key="8">
    <source>
        <dbReference type="ARBA" id="ARBA00022837"/>
    </source>
</evidence>
<reference evidence="20 21" key="1">
    <citation type="journal article" date="2023" name="Hortic Res">
        <title>Pangenome of water caltrop reveals structural variations and asymmetric subgenome divergence after allopolyploidization.</title>
        <authorList>
            <person name="Zhang X."/>
            <person name="Chen Y."/>
            <person name="Wang L."/>
            <person name="Yuan Y."/>
            <person name="Fang M."/>
            <person name="Shi L."/>
            <person name="Lu R."/>
            <person name="Comes H.P."/>
            <person name="Ma Y."/>
            <person name="Chen Y."/>
            <person name="Huang G."/>
            <person name="Zhou Y."/>
            <person name="Zheng Z."/>
            <person name="Qiu Y."/>
        </authorList>
    </citation>
    <scope>NUCLEOTIDE SEQUENCE [LARGE SCALE GENOMIC DNA]</scope>
    <source>
        <strain evidence="20">F231</strain>
    </source>
</reference>
<dbReference type="InterPro" id="IPR004014">
    <property type="entry name" value="ATPase_P-typ_cation-transptr_N"/>
</dbReference>
<evidence type="ECO:0000256" key="15">
    <source>
        <dbReference type="ARBA" id="ARBA00023136"/>
    </source>
</evidence>
<feature type="transmembrane region" description="Helical" evidence="17">
    <location>
        <begin position="996"/>
        <end position="1016"/>
    </location>
</feature>
<evidence type="ECO:0000256" key="14">
    <source>
        <dbReference type="ARBA" id="ARBA00023065"/>
    </source>
</evidence>
<dbReference type="SUPFAM" id="SSF81653">
    <property type="entry name" value="Calcium ATPase, transduction domain A"/>
    <property type="match status" value="1"/>
</dbReference>
<dbReference type="InterPro" id="IPR044492">
    <property type="entry name" value="P_typ_ATPase_HD_dom"/>
</dbReference>
<evidence type="ECO:0000256" key="7">
    <source>
        <dbReference type="ARBA" id="ARBA00022741"/>
    </source>
</evidence>
<evidence type="ECO:0000256" key="5">
    <source>
        <dbReference type="ARBA" id="ARBA00022692"/>
    </source>
</evidence>
<dbReference type="FunFam" id="1.20.1110.10:FF:000097">
    <property type="entry name" value="Calcium-transporting ATPase 9 plasma membrane-type"/>
    <property type="match status" value="1"/>
</dbReference>
<feature type="transmembrane region" description="Helical" evidence="17">
    <location>
        <begin position="847"/>
        <end position="867"/>
    </location>
</feature>
<keyword evidence="8 17" id="KW-0106">Calcium</keyword>
<dbReference type="Pfam" id="PF00122">
    <property type="entry name" value="E1-E2_ATPase"/>
    <property type="match status" value="1"/>
</dbReference>
<dbReference type="InterPro" id="IPR023298">
    <property type="entry name" value="ATPase_P-typ_TM_dom_sf"/>
</dbReference>
<dbReference type="Pfam" id="PF12515">
    <property type="entry name" value="CaATP_NAI"/>
    <property type="match status" value="1"/>
</dbReference>
<dbReference type="GO" id="GO:0005388">
    <property type="term" value="F:P-type calcium transporter activity"/>
    <property type="evidence" value="ECO:0007669"/>
    <property type="project" value="UniProtKB-EC"/>
</dbReference>
<evidence type="ECO:0000256" key="9">
    <source>
        <dbReference type="ARBA" id="ARBA00022840"/>
    </source>
</evidence>